<dbReference type="InterPro" id="IPR000182">
    <property type="entry name" value="GNAT_dom"/>
</dbReference>
<dbReference type="InterPro" id="IPR016181">
    <property type="entry name" value="Acyl_CoA_acyltransferase"/>
</dbReference>
<evidence type="ECO:0000313" key="3">
    <source>
        <dbReference type="Proteomes" id="UP000317178"/>
    </source>
</evidence>
<gene>
    <name evidence="2" type="primary">ypeA</name>
    <name evidence="2" type="ORF">Pla110_27590</name>
</gene>
<dbReference type="OrthoDB" id="241885at2"/>
<reference evidence="2 3" key="1">
    <citation type="submission" date="2019-02" db="EMBL/GenBank/DDBJ databases">
        <title>Deep-cultivation of Planctomycetes and their phenomic and genomic characterization uncovers novel biology.</title>
        <authorList>
            <person name="Wiegand S."/>
            <person name="Jogler M."/>
            <person name="Boedeker C."/>
            <person name="Pinto D."/>
            <person name="Vollmers J."/>
            <person name="Rivas-Marin E."/>
            <person name="Kohn T."/>
            <person name="Peeters S.H."/>
            <person name="Heuer A."/>
            <person name="Rast P."/>
            <person name="Oberbeckmann S."/>
            <person name="Bunk B."/>
            <person name="Jeske O."/>
            <person name="Meyerdierks A."/>
            <person name="Storesund J.E."/>
            <person name="Kallscheuer N."/>
            <person name="Luecker S."/>
            <person name="Lage O.M."/>
            <person name="Pohl T."/>
            <person name="Merkel B.J."/>
            <person name="Hornburger P."/>
            <person name="Mueller R.-W."/>
            <person name="Bruemmer F."/>
            <person name="Labrenz M."/>
            <person name="Spormann A.M."/>
            <person name="Op den Camp H."/>
            <person name="Overmann J."/>
            <person name="Amann R."/>
            <person name="Jetten M.S.M."/>
            <person name="Mascher T."/>
            <person name="Medema M.H."/>
            <person name="Devos D.P."/>
            <person name="Kaster A.-K."/>
            <person name="Ovreas L."/>
            <person name="Rohde M."/>
            <person name="Galperin M.Y."/>
            <person name="Jogler C."/>
        </authorList>
    </citation>
    <scope>NUCLEOTIDE SEQUENCE [LARGE SCALE GENOMIC DNA]</scope>
    <source>
        <strain evidence="2 3">Pla110</strain>
    </source>
</reference>
<evidence type="ECO:0000313" key="2">
    <source>
        <dbReference type="EMBL" id="QDU81022.1"/>
    </source>
</evidence>
<proteinExistence type="predicted"/>
<dbReference type="GO" id="GO:0016747">
    <property type="term" value="F:acyltransferase activity, transferring groups other than amino-acyl groups"/>
    <property type="evidence" value="ECO:0007669"/>
    <property type="project" value="InterPro"/>
</dbReference>
<dbReference type="KEGG" id="plon:Pla110_27590"/>
<dbReference type="Gene3D" id="3.40.630.30">
    <property type="match status" value="1"/>
</dbReference>
<dbReference type="PROSITE" id="PS51186">
    <property type="entry name" value="GNAT"/>
    <property type="match status" value="1"/>
</dbReference>
<keyword evidence="2" id="KW-0012">Acyltransferase</keyword>
<dbReference type="Pfam" id="PF00583">
    <property type="entry name" value="Acetyltransf_1"/>
    <property type="match status" value="1"/>
</dbReference>
<dbReference type="AlphaFoldDB" id="A0A518CP70"/>
<dbReference type="SUPFAM" id="SSF55729">
    <property type="entry name" value="Acyl-CoA N-acyltransferases (Nat)"/>
    <property type="match status" value="1"/>
</dbReference>
<dbReference type="RefSeq" id="WP_144996246.1">
    <property type="nucleotide sequence ID" value="NZ_CP036281.1"/>
</dbReference>
<evidence type="ECO:0000259" key="1">
    <source>
        <dbReference type="PROSITE" id="PS51186"/>
    </source>
</evidence>
<dbReference type="Proteomes" id="UP000317178">
    <property type="component" value="Chromosome"/>
</dbReference>
<dbReference type="EC" id="2.3.1.-" evidence="2"/>
<name>A0A518CP70_9PLAN</name>
<sequence length="320" mass="35373">MVEYRTFKNTDPPQMVALWHECHLGRGAAAGFSTDALERLVFAQSYFDRKGLIFAVEDGCLVGALHAGFGPNADRTGLDYSRGLICHLMVSPRKRGTGIGTELLRRGEEYLYGKGAKTIQAGPAPDDAPFYVGLYGGTAPVGFLHSDPVAADFFSTHGYHAGPKYLIYQRDLKNAREPINFRVTTIRRKMALSLSEPLGIPSWWWITRMGRLDTLRFGLVPKVGGPEVANVTIVGLDLYISTWHQRAIGLIDLQLAPGQTDPLYKQVLISMVCQRLREELITNVEIHSNETNTALTQMVLGTGFSLVDTGIVYDKDLNDV</sequence>
<accession>A0A518CP70</accession>
<keyword evidence="2" id="KW-0808">Transferase</keyword>
<keyword evidence="3" id="KW-1185">Reference proteome</keyword>
<dbReference type="CDD" id="cd04301">
    <property type="entry name" value="NAT_SF"/>
    <property type="match status" value="1"/>
</dbReference>
<feature type="domain" description="N-acetyltransferase" evidence="1">
    <location>
        <begin position="2"/>
        <end position="173"/>
    </location>
</feature>
<protein>
    <submittedName>
        <fullName evidence="2">Acetyltransferase YpeA</fullName>
        <ecNumber evidence="2">2.3.1.-</ecNumber>
    </submittedName>
</protein>
<organism evidence="2 3">
    <name type="scientific">Polystyrenella longa</name>
    <dbReference type="NCBI Taxonomy" id="2528007"/>
    <lineage>
        <taxon>Bacteria</taxon>
        <taxon>Pseudomonadati</taxon>
        <taxon>Planctomycetota</taxon>
        <taxon>Planctomycetia</taxon>
        <taxon>Planctomycetales</taxon>
        <taxon>Planctomycetaceae</taxon>
        <taxon>Polystyrenella</taxon>
    </lineage>
</organism>
<dbReference type="EMBL" id="CP036281">
    <property type="protein sequence ID" value="QDU81022.1"/>
    <property type="molecule type" value="Genomic_DNA"/>
</dbReference>